<protein>
    <submittedName>
        <fullName evidence="2">Uncharacterized protein</fullName>
    </submittedName>
</protein>
<name>A0A7I8D967_9BACL</name>
<gene>
    <name evidence="2" type="ORF">skT53_15320</name>
</gene>
<dbReference type="Proteomes" id="UP000593802">
    <property type="component" value="Chromosome"/>
</dbReference>
<feature type="transmembrane region" description="Helical" evidence="1">
    <location>
        <begin position="70"/>
        <end position="89"/>
    </location>
</feature>
<dbReference type="AlphaFoldDB" id="A0A7I8D967"/>
<keyword evidence="1" id="KW-0812">Transmembrane</keyword>
<dbReference type="InterPro" id="IPR036866">
    <property type="entry name" value="RibonucZ/Hydroxyglut_hydro"/>
</dbReference>
<dbReference type="SUPFAM" id="SSF56281">
    <property type="entry name" value="Metallo-hydrolase/oxidoreductase"/>
    <property type="match status" value="1"/>
</dbReference>
<organism evidence="2 3">
    <name type="scientific">Effusibacillus dendaii</name>
    <dbReference type="NCBI Taxonomy" id="2743772"/>
    <lineage>
        <taxon>Bacteria</taxon>
        <taxon>Bacillati</taxon>
        <taxon>Bacillota</taxon>
        <taxon>Bacilli</taxon>
        <taxon>Bacillales</taxon>
        <taxon>Alicyclobacillaceae</taxon>
        <taxon>Effusibacillus</taxon>
    </lineage>
</organism>
<dbReference type="KEGG" id="eff:skT53_15320"/>
<accession>A0A7I8D967</accession>
<sequence>MPSSTQSITKLVFSGDIGSAGQAIVCDPEKIEEADYVFVESTYGNRLHPPVAERSEQLLAIIRAAQKDNGLVIIPAFVFFLIVWIIRFLERISTRSNKIQVTTGQNDVWVVDPDRNKISVYRLNPETNQIE</sequence>
<keyword evidence="1" id="KW-1133">Transmembrane helix</keyword>
<keyword evidence="3" id="KW-1185">Reference proteome</keyword>
<dbReference type="Gene3D" id="3.60.15.10">
    <property type="entry name" value="Ribonuclease Z/Hydroxyacylglutathione hydrolase-like"/>
    <property type="match status" value="1"/>
</dbReference>
<proteinExistence type="predicted"/>
<dbReference type="EMBL" id="AP023366">
    <property type="protein sequence ID" value="BCJ86547.1"/>
    <property type="molecule type" value="Genomic_DNA"/>
</dbReference>
<evidence type="ECO:0000256" key="1">
    <source>
        <dbReference type="SAM" id="Phobius"/>
    </source>
</evidence>
<keyword evidence="1" id="KW-0472">Membrane</keyword>
<reference evidence="2 3" key="1">
    <citation type="submission" date="2020-08" db="EMBL/GenBank/DDBJ databases">
        <title>Complete Genome Sequence of Effusibacillus dendaii Strain skT53, Isolated from Farmland soil.</title>
        <authorList>
            <person name="Konishi T."/>
            <person name="Kawasaki H."/>
        </authorList>
    </citation>
    <scope>NUCLEOTIDE SEQUENCE [LARGE SCALE GENOMIC DNA]</scope>
    <source>
        <strain evidence="3">skT53</strain>
    </source>
</reference>
<evidence type="ECO:0000313" key="2">
    <source>
        <dbReference type="EMBL" id="BCJ86547.1"/>
    </source>
</evidence>
<evidence type="ECO:0000313" key="3">
    <source>
        <dbReference type="Proteomes" id="UP000593802"/>
    </source>
</evidence>